<evidence type="ECO:0000313" key="1">
    <source>
        <dbReference type="EMBL" id="MDQ0482452.1"/>
    </source>
</evidence>
<comment type="caution">
    <text evidence="1">The sequence shown here is derived from an EMBL/GenBank/DDBJ whole genome shotgun (WGS) entry which is preliminary data.</text>
</comment>
<name>A0ABU0JZD2_9BACL</name>
<protein>
    <submittedName>
        <fullName evidence="1">Uncharacterized protein</fullName>
    </submittedName>
</protein>
<proteinExistence type="predicted"/>
<evidence type="ECO:0000313" key="2">
    <source>
        <dbReference type="Proteomes" id="UP001226720"/>
    </source>
</evidence>
<reference evidence="1" key="1">
    <citation type="submission" date="2023-07" db="EMBL/GenBank/DDBJ databases">
        <title>Genomic Encyclopedia of Type Strains, Phase IV (KMG-IV): sequencing the most valuable type-strain genomes for metagenomic binning, comparative biology and taxonomic classification.</title>
        <authorList>
            <person name="Goeker M."/>
        </authorList>
    </citation>
    <scope>NUCLEOTIDE SEQUENCE [LARGE SCALE GENOMIC DNA]</scope>
    <source>
        <strain evidence="1">JSM 076093</strain>
    </source>
</reference>
<organism evidence="1 2">
    <name type="scientific">Guptibacillus hwajinpoensis</name>
    <dbReference type="NCBI Taxonomy" id="208199"/>
    <lineage>
        <taxon>Bacteria</taxon>
        <taxon>Bacillati</taxon>
        <taxon>Bacillota</taxon>
        <taxon>Bacilli</taxon>
        <taxon>Bacillales</taxon>
        <taxon>Guptibacillaceae</taxon>
        <taxon>Guptibacillus</taxon>
    </lineage>
</organism>
<dbReference type="RefSeq" id="WP_301550253.1">
    <property type="nucleotide sequence ID" value="NZ_JAQRMZ010000001.1"/>
</dbReference>
<sequence length="112" mass="12706">MKDLYTAVKINDLTNKVVTTQQAWNDASGYLFRSNDLTSETMKIMGYSVFSEAANEMKFGHWKYVLMPYGADAGEDLSRFVYLDENGNMTGEDNPTPHFSSVKGIIWFLETV</sequence>
<accession>A0ABU0JZD2</accession>
<dbReference type="Proteomes" id="UP001226720">
    <property type="component" value="Unassembled WGS sequence"/>
</dbReference>
<dbReference type="EMBL" id="JAUSWM010000002">
    <property type="protein sequence ID" value="MDQ0482452.1"/>
    <property type="molecule type" value="Genomic_DNA"/>
</dbReference>
<dbReference type="GeneID" id="301325473"/>
<keyword evidence="2" id="KW-1185">Reference proteome</keyword>
<gene>
    <name evidence="1" type="ORF">QO000_001421</name>
</gene>